<protein>
    <recommendedName>
        <fullName evidence="1">DUF7041 domain-containing protein</fullName>
    </recommendedName>
</protein>
<reference evidence="2" key="1">
    <citation type="submission" date="2023-10" db="EMBL/GenBank/DDBJ databases">
        <title>Genome assemblies of two species of porcelain crab, Petrolisthes cinctipes and Petrolisthes manimaculis (Anomura: Porcellanidae).</title>
        <authorList>
            <person name="Angst P."/>
        </authorList>
    </citation>
    <scope>NUCLEOTIDE SEQUENCE</scope>
    <source>
        <strain evidence="2">PB745_01</strain>
        <tissue evidence="2">Gill</tissue>
    </source>
</reference>
<keyword evidence="3" id="KW-1185">Reference proteome</keyword>
<evidence type="ECO:0000313" key="3">
    <source>
        <dbReference type="Proteomes" id="UP001286313"/>
    </source>
</evidence>
<dbReference type="InterPro" id="IPR055469">
    <property type="entry name" value="DUF7041"/>
</dbReference>
<name>A0AAE1L102_PETCI</name>
<sequence length="243" mass="28264">MAKEDQQNAVSLKLPTFWTSQPSVWFELAEAQFHIRQITADTTKYYYVVSSLDQETAGHIIDFLQHPPTDDKYEGIKRLLTGTFGLSRRARAARLLHMDGLGDRKPSMLMNEMLALMDGHAPCLLFEQLFLEQLPDDIHLILADETFTDPRQLAARADVLWYSKQQETSINLTTVNRITRPTSARTDETKKTLTNYNDKWCYYHQRWGREARKCRPPWNRETGHPVVDSDCCRRPYAHTPLHQ</sequence>
<proteinExistence type="predicted"/>
<evidence type="ECO:0000313" key="2">
    <source>
        <dbReference type="EMBL" id="KAK3891593.1"/>
    </source>
</evidence>
<dbReference type="Proteomes" id="UP001286313">
    <property type="component" value="Unassembled WGS sequence"/>
</dbReference>
<dbReference type="PANTHER" id="PTHR33327">
    <property type="entry name" value="ENDONUCLEASE"/>
    <property type="match status" value="1"/>
</dbReference>
<comment type="caution">
    <text evidence="2">The sequence shown here is derived from an EMBL/GenBank/DDBJ whole genome shotgun (WGS) entry which is preliminary data.</text>
</comment>
<dbReference type="AlphaFoldDB" id="A0AAE1L102"/>
<organism evidence="2 3">
    <name type="scientific">Petrolisthes cinctipes</name>
    <name type="common">Flat porcelain crab</name>
    <dbReference type="NCBI Taxonomy" id="88211"/>
    <lineage>
        <taxon>Eukaryota</taxon>
        <taxon>Metazoa</taxon>
        <taxon>Ecdysozoa</taxon>
        <taxon>Arthropoda</taxon>
        <taxon>Crustacea</taxon>
        <taxon>Multicrustacea</taxon>
        <taxon>Malacostraca</taxon>
        <taxon>Eumalacostraca</taxon>
        <taxon>Eucarida</taxon>
        <taxon>Decapoda</taxon>
        <taxon>Pleocyemata</taxon>
        <taxon>Anomura</taxon>
        <taxon>Galatheoidea</taxon>
        <taxon>Porcellanidae</taxon>
        <taxon>Petrolisthes</taxon>
    </lineage>
</organism>
<dbReference type="EMBL" id="JAWQEG010000327">
    <property type="protein sequence ID" value="KAK3891593.1"/>
    <property type="molecule type" value="Genomic_DNA"/>
</dbReference>
<dbReference type="Pfam" id="PF23055">
    <property type="entry name" value="DUF7041"/>
    <property type="match status" value="1"/>
</dbReference>
<gene>
    <name evidence="2" type="ORF">Pcinc_004539</name>
</gene>
<evidence type="ECO:0000259" key="1">
    <source>
        <dbReference type="Pfam" id="PF23055"/>
    </source>
</evidence>
<dbReference type="PANTHER" id="PTHR33327:SF3">
    <property type="entry name" value="RNA-DIRECTED DNA POLYMERASE"/>
    <property type="match status" value="1"/>
</dbReference>
<feature type="domain" description="DUF7041" evidence="1">
    <location>
        <begin position="14"/>
        <end position="96"/>
    </location>
</feature>
<accession>A0AAE1L102</accession>